<dbReference type="SUPFAM" id="SSF52266">
    <property type="entry name" value="SGNH hydrolase"/>
    <property type="match status" value="1"/>
</dbReference>
<dbReference type="RefSeq" id="WP_138079428.1">
    <property type="nucleotide sequence ID" value="NZ_VAJM01000008.1"/>
</dbReference>
<dbReference type="OrthoDB" id="7443339at2"/>
<sequence>MLEFWGRGRPLRRLVCGLGLLLSWPGQAAAPAAPPRPVVILFVGNSFTHGKYQPVLQYNAAGITDENHNLPAGNPRRPRYAHEPGPWGGVAGIFQRLTAEAGLRYEVHLEAVSGQTLQFHYDSARSVIDRPAGWDAVVLQEYSTRPLPASRHGQPALFGKYATRLEQLVHARNPKARVYLYETWARADQVYPANAPYHGLPLDSMAQDLHRAAYALARQNRRLQAVAPAGDAWLRAVRQGVAQRNPYAPEAGKVDLWGEDHYHPGSAGAYLSACVLFAQITGRDPRRLGPREQAAADIGLSPELTAQLQRVAYEQVKAGRKAK</sequence>
<dbReference type="EMBL" id="VAJM01000008">
    <property type="protein sequence ID" value="TLM91187.1"/>
    <property type="molecule type" value="Genomic_DNA"/>
</dbReference>
<dbReference type="Gene3D" id="3.40.50.1110">
    <property type="entry name" value="SGNH hydrolase"/>
    <property type="match status" value="1"/>
</dbReference>
<dbReference type="InterPro" id="IPR036514">
    <property type="entry name" value="SGNH_hydro_sf"/>
</dbReference>
<keyword evidence="1" id="KW-0732">Signal</keyword>
<name>A0A5R8WN63_9BACT</name>
<comment type="caution">
    <text evidence="2">The sequence shown here is derived from an EMBL/GenBank/DDBJ whole genome shotgun (WGS) entry which is preliminary data.</text>
</comment>
<accession>A0A5R8WN63</accession>
<feature type="chain" id="PRO_5024445170" evidence="1">
    <location>
        <begin position="29"/>
        <end position="323"/>
    </location>
</feature>
<evidence type="ECO:0000256" key="1">
    <source>
        <dbReference type="SAM" id="SignalP"/>
    </source>
</evidence>
<evidence type="ECO:0000313" key="2">
    <source>
        <dbReference type="EMBL" id="TLM91187.1"/>
    </source>
</evidence>
<feature type="signal peptide" evidence="1">
    <location>
        <begin position="1"/>
        <end position="28"/>
    </location>
</feature>
<evidence type="ECO:0000313" key="3">
    <source>
        <dbReference type="Proteomes" id="UP000305517"/>
    </source>
</evidence>
<gene>
    <name evidence="2" type="ORF">FDY95_16470</name>
</gene>
<dbReference type="Proteomes" id="UP000305517">
    <property type="component" value="Unassembled WGS sequence"/>
</dbReference>
<proteinExistence type="predicted"/>
<protein>
    <submittedName>
        <fullName evidence="2">PEP-CTERM sorting domain-containing protein</fullName>
    </submittedName>
</protein>
<keyword evidence="3" id="KW-1185">Reference proteome</keyword>
<reference evidence="2 3" key="1">
    <citation type="submission" date="2019-05" db="EMBL/GenBank/DDBJ databases">
        <title>Hymenobacter edaphi sp. nov., isolated from abandoned arsenic-contaminated farmland soil.</title>
        <authorList>
            <person name="Nie L."/>
        </authorList>
    </citation>
    <scope>NUCLEOTIDE SEQUENCE [LARGE SCALE GENOMIC DNA]</scope>
    <source>
        <strain evidence="2 3">1-3-3-8</strain>
    </source>
</reference>
<dbReference type="GO" id="GO:0016788">
    <property type="term" value="F:hydrolase activity, acting on ester bonds"/>
    <property type="evidence" value="ECO:0007669"/>
    <property type="project" value="UniProtKB-ARBA"/>
</dbReference>
<dbReference type="AlphaFoldDB" id="A0A5R8WN63"/>
<organism evidence="2 3">
    <name type="scientific">Hymenobacter jeollabukensis</name>
    <dbReference type="NCBI Taxonomy" id="2025313"/>
    <lineage>
        <taxon>Bacteria</taxon>
        <taxon>Pseudomonadati</taxon>
        <taxon>Bacteroidota</taxon>
        <taxon>Cytophagia</taxon>
        <taxon>Cytophagales</taxon>
        <taxon>Hymenobacteraceae</taxon>
        <taxon>Hymenobacter</taxon>
    </lineage>
</organism>